<dbReference type="RefSeq" id="WP_157174926.1">
    <property type="nucleotide sequence ID" value="NZ_BMJP01000001.1"/>
</dbReference>
<proteinExistence type="predicted"/>
<keyword evidence="1" id="KW-0812">Transmembrane</keyword>
<dbReference type="Proteomes" id="UP000546701">
    <property type="component" value="Unassembled WGS sequence"/>
</dbReference>
<feature type="transmembrane region" description="Helical" evidence="1">
    <location>
        <begin position="56"/>
        <end position="76"/>
    </location>
</feature>
<sequence>MTEPVHISPEFIAAGLKGLCPRCGAPTLFAGVARFAPACPNCGLEFAKFNVDDGPAAFLTLGIGTIISIAAITLELTVSPPFWVHFLIWTPVALLSVIGSLRVAKAMLILAEYRNDAREGRIRGDAPEDRR</sequence>
<dbReference type="InterPro" id="IPR009325">
    <property type="entry name" value="DUF983"/>
</dbReference>
<reference evidence="2 3" key="1">
    <citation type="submission" date="2020-08" db="EMBL/GenBank/DDBJ databases">
        <title>Genomic Encyclopedia of Type Strains, Phase IV (KMG-IV): sequencing the most valuable type-strain genomes for metagenomic binning, comparative biology and taxonomic classification.</title>
        <authorList>
            <person name="Goeker M."/>
        </authorList>
    </citation>
    <scope>NUCLEOTIDE SEQUENCE [LARGE SCALE GENOMIC DNA]</scope>
    <source>
        <strain evidence="2 3">DSM 103336</strain>
    </source>
</reference>
<dbReference type="Pfam" id="PF06170">
    <property type="entry name" value="DUF983"/>
    <property type="match status" value="1"/>
</dbReference>
<keyword evidence="1" id="KW-0472">Membrane</keyword>
<comment type="caution">
    <text evidence="2">The sequence shown here is derived from an EMBL/GenBank/DDBJ whole genome shotgun (WGS) entry which is preliminary data.</text>
</comment>
<evidence type="ECO:0000313" key="3">
    <source>
        <dbReference type="Proteomes" id="UP000546701"/>
    </source>
</evidence>
<dbReference type="OrthoDB" id="9799456at2"/>
<name>A0A7W9F1U2_9SPHN</name>
<evidence type="ECO:0000256" key="1">
    <source>
        <dbReference type="SAM" id="Phobius"/>
    </source>
</evidence>
<keyword evidence="1" id="KW-1133">Transmembrane helix</keyword>
<gene>
    <name evidence="2" type="ORF">FHS99_000575</name>
</gene>
<organism evidence="2 3">
    <name type="scientific">Sphingomonas prati</name>
    <dbReference type="NCBI Taxonomy" id="1843237"/>
    <lineage>
        <taxon>Bacteria</taxon>
        <taxon>Pseudomonadati</taxon>
        <taxon>Pseudomonadota</taxon>
        <taxon>Alphaproteobacteria</taxon>
        <taxon>Sphingomonadales</taxon>
        <taxon>Sphingomonadaceae</taxon>
        <taxon>Sphingomonas</taxon>
    </lineage>
</organism>
<keyword evidence="3" id="KW-1185">Reference proteome</keyword>
<accession>A0A7W9F1U2</accession>
<dbReference type="EMBL" id="JACIJR010000001">
    <property type="protein sequence ID" value="MBB5728119.1"/>
    <property type="molecule type" value="Genomic_DNA"/>
</dbReference>
<feature type="transmembrane region" description="Helical" evidence="1">
    <location>
        <begin position="82"/>
        <end position="104"/>
    </location>
</feature>
<protein>
    <submittedName>
        <fullName evidence="2">Uncharacterized protein (DUF983 family)</fullName>
    </submittedName>
</protein>
<evidence type="ECO:0000313" key="2">
    <source>
        <dbReference type="EMBL" id="MBB5728119.1"/>
    </source>
</evidence>
<dbReference type="AlphaFoldDB" id="A0A7W9F1U2"/>